<dbReference type="PROSITE" id="PS00973">
    <property type="entry name" value="USP_2"/>
    <property type="match status" value="1"/>
</dbReference>
<feature type="compositionally biased region" description="Polar residues" evidence="8">
    <location>
        <begin position="369"/>
        <end position="378"/>
    </location>
</feature>
<dbReference type="Proteomes" id="UP000195570">
    <property type="component" value="Unassembled WGS sequence"/>
</dbReference>
<dbReference type="CDD" id="cd02257">
    <property type="entry name" value="Peptidase_C19"/>
    <property type="match status" value="1"/>
</dbReference>
<dbReference type="PANTHER" id="PTHR24006:SF758">
    <property type="entry name" value="UBIQUITIN CARBOXYL-TERMINAL HYDROLASE 36"/>
    <property type="match status" value="1"/>
</dbReference>
<dbReference type="GeneID" id="92375836"/>
<dbReference type="GO" id="GO:0006508">
    <property type="term" value="P:proteolysis"/>
    <property type="evidence" value="ECO:0007669"/>
    <property type="project" value="UniProtKB-KW"/>
</dbReference>
<comment type="caution">
    <text evidence="10">The sequence shown here is derived from an EMBL/GenBank/DDBJ whole genome shotgun (WGS) entry which is preliminary data.</text>
</comment>
<keyword evidence="11" id="KW-1185">Reference proteome</keyword>
<evidence type="ECO:0000256" key="6">
    <source>
        <dbReference type="ARBA" id="ARBA00022801"/>
    </source>
</evidence>
<evidence type="ECO:0000256" key="7">
    <source>
        <dbReference type="ARBA" id="ARBA00022807"/>
    </source>
</evidence>
<feature type="compositionally biased region" description="Polar residues" evidence="8">
    <location>
        <begin position="105"/>
        <end position="121"/>
    </location>
</feature>
<feature type="compositionally biased region" description="Basic and acidic residues" evidence="8">
    <location>
        <begin position="26"/>
        <end position="61"/>
    </location>
</feature>
<dbReference type="InterPro" id="IPR018200">
    <property type="entry name" value="USP_CS"/>
</dbReference>
<feature type="region of interest" description="Disordered" evidence="8">
    <location>
        <begin position="1"/>
        <end position="121"/>
    </location>
</feature>
<dbReference type="GO" id="GO:0005829">
    <property type="term" value="C:cytosol"/>
    <property type="evidence" value="ECO:0007669"/>
    <property type="project" value="TreeGrafter"/>
</dbReference>
<dbReference type="GO" id="GO:0005634">
    <property type="term" value="C:nucleus"/>
    <property type="evidence" value="ECO:0007669"/>
    <property type="project" value="TreeGrafter"/>
</dbReference>
<evidence type="ECO:0000256" key="3">
    <source>
        <dbReference type="ARBA" id="ARBA00012759"/>
    </source>
</evidence>
<dbReference type="AlphaFoldDB" id="A0A1G4IDD8"/>
<feature type="domain" description="USP" evidence="9">
    <location>
        <begin position="451"/>
        <end position="968"/>
    </location>
</feature>
<feature type="compositionally biased region" description="Basic and acidic residues" evidence="8">
    <location>
        <begin position="274"/>
        <end position="292"/>
    </location>
</feature>
<evidence type="ECO:0000256" key="8">
    <source>
        <dbReference type="SAM" id="MobiDB-lite"/>
    </source>
</evidence>
<keyword evidence="6 10" id="KW-0378">Hydrolase</keyword>
<dbReference type="InterPro" id="IPR038765">
    <property type="entry name" value="Papain-like_cys_pep_sf"/>
</dbReference>
<gene>
    <name evidence="10" type="ORF">TEOVI_000189600</name>
</gene>
<organism evidence="10 11">
    <name type="scientific">Trypanosoma equiperdum</name>
    <dbReference type="NCBI Taxonomy" id="5694"/>
    <lineage>
        <taxon>Eukaryota</taxon>
        <taxon>Discoba</taxon>
        <taxon>Euglenozoa</taxon>
        <taxon>Kinetoplastea</taxon>
        <taxon>Metakinetoplastina</taxon>
        <taxon>Trypanosomatida</taxon>
        <taxon>Trypanosomatidae</taxon>
        <taxon>Trypanosoma</taxon>
    </lineage>
</organism>
<feature type="region of interest" description="Disordered" evidence="8">
    <location>
        <begin position="682"/>
        <end position="706"/>
    </location>
</feature>
<feature type="region of interest" description="Disordered" evidence="8">
    <location>
        <begin position="269"/>
        <end position="400"/>
    </location>
</feature>
<evidence type="ECO:0000256" key="2">
    <source>
        <dbReference type="ARBA" id="ARBA00009085"/>
    </source>
</evidence>
<proteinExistence type="inferred from homology"/>
<feature type="compositionally biased region" description="Basic and acidic residues" evidence="8">
    <location>
        <begin position="1"/>
        <end position="16"/>
    </location>
</feature>
<dbReference type="EC" id="3.4.19.12" evidence="3"/>
<comment type="catalytic activity">
    <reaction evidence="1">
        <text>Thiol-dependent hydrolysis of ester, thioester, amide, peptide and isopeptide bonds formed by the C-terminal Gly of ubiquitin (a 76-residue protein attached to proteins as an intracellular targeting signal).</text>
        <dbReference type="EC" id="3.4.19.12"/>
    </reaction>
</comment>
<feature type="compositionally biased region" description="Basic and acidic residues" evidence="8">
    <location>
        <begin position="899"/>
        <end position="925"/>
    </location>
</feature>
<comment type="similarity">
    <text evidence="2">Belongs to the peptidase C19 family.</text>
</comment>
<dbReference type="GO" id="GO:0004843">
    <property type="term" value="F:cysteine-type deubiquitinase activity"/>
    <property type="evidence" value="ECO:0007669"/>
    <property type="project" value="UniProtKB-EC"/>
</dbReference>
<evidence type="ECO:0000256" key="5">
    <source>
        <dbReference type="ARBA" id="ARBA00022786"/>
    </source>
</evidence>
<feature type="region of interest" description="Disordered" evidence="8">
    <location>
        <begin position="213"/>
        <end position="240"/>
    </location>
</feature>
<protein>
    <recommendedName>
        <fullName evidence="3">ubiquitinyl hydrolase 1</fullName>
        <ecNumber evidence="3">3.4.19.12</ecNumber>
    </recommendedName>
</protein>
<evidence type="ECO:0000313" key="11">
    <source>
        <dbReference type="Proteomes" id="UP000195570"/>
    </source>
</evidence>
<dbReference type="InterPro" id="IPR050164">
    <property type="entry name" value="Peptidase_C19"/>
</dbReference>
<dbReference type="PROSITE" id="PS50235">
    <property type="entry name" value="USP_3"/>
    <property type="match status" value="1"/>
</dbReference>
<feature type="compositionally biased region" description="Basic and acidic residues" evidence="8">
    <location>
        <begin position="87"/>
        <end position="103"/>
    </location>
</feature>
<feature type="compositionally biased region" description="Low complexity" evidence="8">
    <location>
        <begin position="343"/>
        <end position="353"/>
    </location>
</feature>
<accession>A0A1G4IDD8</accession>
<dbReference type="InterPro" id="IPR028889">
    <property type="entry name" value="USP"/>
</dbReference>
<dbReference type="PANTHER" id="PTHR24006">
    <property type="entry name" value="UBIQUITIN CARBOXYL-TERMINAL HYDROLASE"/>
    <property type="match status" value="1"/>
</dbReference>
<feature type="compositionally biased region" description="Polar residues" evidence="8">
    <location>
        <begin position="684"/>
        <end position="696"/>
    </location>
</feature>
<dbReference type="SUPFAM" id="SSF54001">
    <property type="entry name" value="Cysteine proteinases"/>
    <property type="match status" value="1"/>
</dbReference>
<sequence>MHHGRKVLEAQKKRDTAPQPEYFPLSKEKVRHDRVHRAEEGKRDRENIGDMNLDDRREDNRGNCVSGRDASPGSSSRSKGVCSEYQYGEHKRQRLSPEGHDFKVSATQSSHGSTDAYLSSDRSIGNLRNKSRATDASMRNMVVGTSPLSTGKYNISMRNRATRSALADHDGEFTPKVNAPPAIGSSGQLPSQATDFHLPLKLYDTMKPSPRVGVGEKYPIKPSFQASHGSRDAYSHGPQLGMSDMAPAALKRSSAPSYGEVFSGAHVASLSRGRKMEGRNTPRPVRLGEWRTSHSRSGDGAVSEHAERRHRQANHPLQDHLFAPRRRALEIPPSDPFSFRGISSTESGSHSSSRTGNFTQHSEHHDGRVSSSYTQSPETGFEMWRGDKTPYNASQSGSPGCDAGYAPGSTNASSAVESHPSYLGSLSWAAPHVYQHQQEVPCIPRPHVEYSGFINPENDCYACSVLTLLLRSPLFCRALLASPTVECVRPVKSVNNTAATSSSSLTTSYDPTPAGVDHDTVREDPPPVSLHHVLKYFAGLLQCPQDIEGGIDMRPLRHFFRGNFFSGQQEDAHEFFLAVIDKLTEESKMFLKSTDASGGFDNPAVEEGEASKEISTDGQGTAAEGTPRSSGNESMPLWINTLITGQLLSIIRCGNAACGHEIATVDPFINLLVNIRKGEETNETLRQSNPNSSPCQESEHCAPNSEPVGSHGSLLYASPISPKPYYDVLSLLTYSFRFSALDSYVCDACGSSNQQLQGGCLLGALPPLLVVQMKRFATTYSPELGASVTKDVSPVLVNRNIVLYSLDEEHYNREEKTLRSSVLHAEQKAKQHSEGEAVDESATHVKATRCSYRLQGVVRHLGKSLYGGHYTTEFAQERVDRKEEEEEEEEEEGDGSTDGTKDGCGHQVDGERTGEGSVEREKHISSDQCAKRSWYMADDERVSALSEEYSMKEASRSCTCYLLLYEKVGEEAVSSHVWDILPRGSE</sequence>
<reference evidence="10" key="1">
    <citation type="submission" date="2016-09" db="EMBL/GenBank/DDBJ databases">
        <authorList>
            <person name="Hebert L."/>
            <person name="Moumen B."/>
        </authorList>
    </citation>
    <scope>NUCLEOTIDE SEQUENCE [LARGE SCALE GENOMIC DNA]</scope>
    <source>
        <strain evidence="10">OVI</strain>
    </source>
</reference>
<name>A0A1G4IDD8_TRYEQ</name>
<feature type="region of interest" description="Disordered" evidence="8">
    <location>
        <begin position="594"/>
        <end position="635"/>
    </location>
</feature>
<evidence type="ECO:0000256" key="1">
    <source>
        <dbReference type="ARBA" id="ARBA00000707"/>
    </source>
</evidence>
<evidence type="ECO:0000256" key="4">
    <source>
        <dbReference type="ARBA" id="ARBA00022670"/>
    </source>
</evidence>
<keyword evidence="7" id="KW-0788">Thiol protease</keyword>
<evidence type="ECO:0000313" key="10">
    <source>
        <dbReference type="EMBL" id="SCU70323.1"/>
    </source>
</evidence>
<feature type="compositionally biased region" description="Acidic residues" evidence="8">
    <location>
        <begin position="883"/>
        <end position="895"/>
    </location>
</feature>
<evidence type="ECO:0000259" key="9">
    <source>
        <dbReference type="PROSITE" id="PS50235"/>
    </source>
</evidence>
<dbReference type="Gene3D" id="3.90.70.10">
    <property type="entry name" value="Cysteine proteinases"/>
    <property type="match status" value="1"/>
</dbReference>
<dbReference type="InterPro" id="IPR001394">
    <property type="entry name" value="Peptidase_C19_UCH"/>
</dbReference>
<dbReference type="RefSeq" id="XP_067081157.1">
    <property type="nucleotide sequence ID" value="XM_067225056.1"/>
</dbReference>
<keyword evidence="4" id="KW-0645">Protease</keyword>
<feature type="region of interest" description="Disordered" evidence="8">
    <location>
        <begin position="875"/>
        <end position="925"/>
    </location>
</feature>
<dbReference type="VEuPathDB" id="TriTrypDB:TEOVI_000189600"/>
<dbReference type="Pfam" id="PF00443">
    <property type="entry name" value="UCH"/>
    <property type="match status" value="1"/>
</dbReference>
<keyword evidence="5" id="KW-0833">Ubl conjugation pathway</keyword>
<dbReference type="GO" id="GO:0016579">
    <property type="term" value="P:protein deubiquitination"/>
    <property type="evidence" value="ECO:0007669"/>
    <property type="project" value="InterPro"/>
</dbReference>
<dbReference type="EMBL" id="CZPT02001412">
    <property type="protein sequence ID" value="SCU70323.1"/>
    <property type="molecule type" value="Genomic_DNA"/>
</dbReference>